<sequence length="54" mass="6346">MIVIIIYILKKCFKDILIYFKIKNPIVETTAQNFVFLLTNPKKTKTPPIFPPIH</sequence>
<reference evidence="1 2" key="1">
    <citation type="submission" date="2020-08" db="EMBL/GenBank/DDBJ databases">
        <authorList>
            <person name="Koutsovoulos G."/>
            <person name="Danchin GJ E."/>
        </authorList>
    </citation>
    <scope>NUCLEOTIDE SEQUENCE [LARGE SCALE GENOMIC DNA]</scope>
</reference>
<accession>A0A6V7TS14</accession>
<name>A0A6V7TS14_MELEN</name>
<organism evidence="1 2">
    <name type="scientific">Meloidogyne enterolobii</name>
    <name type="common">Root-knot nematode worm</name>
    <name type="synonym">Meloidogyne mayaguensis</name>
    <dbReference type="NCBI Taxonomy" id="390850"/>
    <lineage>
        <taxon>Eukaryota</taxon>
        <taxon>Metazoa</taxon>
        <taxon>Ecdysozoa</taxon>
        <taxon>Nematoda</taxon>
        <taxon>Chromadorea</taxon>
        <taxon>Rhabditida</taxon>
        <taxon>Tylenchina</taxon>
        <taxon>Tylenchomorpha</taxon>
        <taxon>Tylenchoidea</taxon>
        <taxon>Meloidogynidae</taxon>
        <taxon>Meloidogyninae</taxon>
        <taxon>Meloidogyne</taxon>
    </lineage>
</organism>
<proteinExistence type="predicted"/>
<evidence type="ECO:0000313" key="1">
    <source>
        <dbReference type="EMBL" id="CAD2132727.1"/>
    </source>
</evidence>
<gene>
    <name evidence="1" type="ORF">MENT_LOCUS3770</name>
</gene>
<dbReference type="EMBL" id="CAJEWN010000012">
    <property type="protein sequence ID" value="CAD2132727.1"/>
    <property type="molecule type" value="Genomic_DNA"/>
</dbReference>
<dbReference type="Proteomes" id="UP000580250">
    <property type="component" value="Unassembled WGS sequence"/>
</dbReference>
<evidence type="ECO:0000313" key="2">
    <source>
        <dbReference type="Proteomes" id="UP000580250"/>
    </source>
</evidence>
<dbReference type="AlphaFoldDB" id="A0A6V7TS14"/>
<protein>
    <submittedName>
        <fullName evidence="1">Uncharacterized protein</fullName>
    </submittedName>
</protein>
<comment type="caution">
    <text evidence="1">The sequence shown here is derived from an EMBL/GenBank/DDBJ whole genome shotgun (WGS) entry which is preliminary data.</text>
</comment>